<organism evidence="2 3">
    <name type="scientific">Nocardia uniformis</name>
    <dbReference type="NCBI Taxonomy" id="53432"/>
    <lineage>
        <taxon>Bacteria</taxon>
        <taxon>Bacillati</taxon>
        <taxon>Actinomycetota</taxon>
        <taxon>Actinomycetes</taxon>
        <taxon>Mycobacteriales</taxon>
        <taxon>Nocardiaceae</taxon>
        <taxon>Nocardia</taxon>
    </lineage>
</organism>
<accession>A0A849CCB8</accession>
<feature type="compositionally biased region" description="Low complexity" evidence="1">
    <location>
        <begin position="69"/>
        <end position="88"/>
    </location>
</feature>
<gene>
    <name evidence="2" type="ORF">HLB23_30005</name>
</gene>
<dbReference type="AlphaFoldDB" id="A0A849CCB8"/>
<keyword evidence="3" id="KW-1185">Reference proteome</keyword>
<evidence type="ECO:0000256" key="1">
    <source>
        <dbReference type="SAM" id="MobiDB-lite"/>
    </source>
</evidence>
<comment type="caution">
    <text evidence="2">The sequence shown here is derived from an EMBL/GenBank/DDBJ whole genome shotgun (WGS) entry which is preliminary data.</text>
</comment>
<feature type="region of interest" description="Disordered" evidence="1">
    <location>
        <begin position="63"/>
        <end position="93"/>
    </location>
</feature>
<protein>
    <submittedName>
        <fullName evidence="2">Uncharacterized protein</fullName>
    </submittedName>
</protein>
<evidence type="ECO:0000313" key="3">
    <source>
        <dbReference type="Proteomes" id="UP000586827"/>
    </source>
</evidence>
<proteinExistence type="predicted"/>
<sequence>MTKATPIDGGDIKSAAAWTRKRFAGVDIARTALRESGRRGVLGGLAVSVAVLISGCDSVVGIPGDEPEPAATQPTSTTTTGANTGGDTPEPPAVSQAITRWAADLRTGNLDELEQKCWTMAPLNVRAMYAEPAPILAALDQPSVGNGSSTVWKSAAVTVIANDRELATDYACPRVFATGTTLAFNDADARHTVRRYLSRLVGEPVAPTDAEGTYPLVCAAEPGSWDPNGTGSATTAPLAVDPDASGDVTAFIDQSLESEWPRGDYITVSATVTNAAGGQQKRTFTLKSGEEGYCIGDVSA</sequence>
<dbReference type="RefSeq" id="WP_157551938.1">
    <property type="nucleotide sequence ID" value="NZ_JABELX010000012.1"/>
</dbReference>
<evidence type="ECO:0000313" key="2">
    <source>
        <dbReference type="EMBL" id="NNH74040.1"/>
    </source>
</evidence>
<reference evidence="2 3" key="1">
    <citation type="submission" date="2020-05" db="EMBL/GenBank/DDBJ databases">
        <title>MicrobeNet Type strains.</title>
        <authorList>
            <person name="Nicholson A.C."/>
        </authorList>
    </citation>
    <scope>NUCLEOTIDE SEQUENCE [LARGE SCALE GENOMIC DNA]</scope>
    <source>
        <strain evidence="2 3">JCM 3224</strain>
    </source>
</reference>
<dbReference type="Proteomes" id="UP000586827">
    <property type="component" value="Unassembled WGS sequence"/>
</dbReference>
<name>A0A849CCB8_9NOCA</name>
<dbReference type="EMBL" id="JABELX010000012">
    <property type="protein sequence ID" value="NNH74040.1"/>
    <property type="molecule type" value="Genomic_DNA"/>
</dbReference>